<protein>
    <submittedName>
        <fullName evidence="1">Uncharacterized protein</fullName>
    </submittedName>
</protein>
<keyword evidence="2" id="KW-1185">Reference proteome</keyword>
<accession>A0AAD5RGM9</accession>
<dbReference type="Proteomes" id="UP001201980">
    <property type="component" value="Unassembled WGS sequence"/>
</dbReference>
<organism evidence="1 2">
    <name type="scientific">Zalerion maritima</name>
    <dbReference type="NCBI Taxonomy" id="339359"/>
    <lineage>
        <taxon>Eukaryota</taxon>
        <taxon>Fungi</taxon>
        <taxon>Dikarya</taxon>
        <taxon>Ascomycota</taxon>
        <taxon>Pezizomycotina</taxon>
        <taxon>Sordariomycetes</taxon>
        <taxon>Lulworthiomycetidae</taxon>
        <taxon>Lulworthiales</taxon>
        <taxon>Lulworthiaceae</taxon>
        <taxon>Zalerion</taxon>
    </lineage>
</organism>
<name>A0AAD5RGM9_9PEZI</name>
<dbReference type="EMBL" id="JAKWBI020000593">
    <property type="protein sequence ID" value="KAJ2893526.1"/>
    <property type="molecule type" value="Genomic_DNA"/>
</dbReference>
<sequence length="75" mass="8906">MDKIEKYMQRVGTEYQHLNHSLQSLCSFRYANEFEMRARRPDTLDEKRKLLIRNMKLAKCNAMKTRMIQAAPAVS</sequence>
<proteinExistence type="predicted"/>
<comment type="caution">
    <text evidence="1">The sequence shown here is derived from an EMBL/GenBank/DDBJ whole genome shotgun (WGS) entry which is preliminary data.</text>
</comment>
<reference evidence="1" key="1">
    <citation type="submission" date="2022-07" db="EMBL/GenBank/DDBJ databases">
        <title>Draft genome sequence of Zalerion maritima ATCC 34329, a (micro)plastics degrading marine fungus.</title>
        <authorList>
            <person name="Paco A."/>
            <person name="Goncalves M.F.M."/>
            <person name="Rocha-Santos T.A.P."/>
            <person name="Alves A."/>
        </authorList>
    </citation>
    <scope>NUCLEOTIDE SEQUENCE</scope>
    <source>
        <strain evidence="1">ATCC 34329</strain>
    </source>
</reference>
<evidence type="ECO:0000313" key="2">
    <source>
        <dbReference type="Proteomes" id="UP001201980"/>
    </source>
</evidence>
<dbReference type="AlphaFoldDB" id="A0AAD5RGM9"/>
<evidence type="ECO:0000313" key="1">
    <source>
        <dbReference type="EMBL" id="KAJ2893526.1"/>
    </source>
</evidence>
<gene>
    <name evidence="1" type="ORF">MKZ38_008511</name>
</gene>